<reference evidence="5 6" key="1">
    <citation type="submission" date="2017-02" db="EMBL/GenBank/DDBJ databases">
        <authorList>
            <person name="Peterson S.W."/>
        </authorList>
    </citation>
    <scope>NUCLEOTIDE SEQUENCE [LARGE SCALE GENOMIC DNA]</scope>
    <source>
        <strain evidence="5 6">ATCC 700028</strain>
    </source>
</reference>
<keyword evidence="3 5" id="KW-0418">Kinase</keyword>
<dbReference type="STRING" id="180163.SAMN02745174_02109"/>
<gene>
    <name evidence="3" type="primary">coaE</name>
    <name evidence="5" type="ORF">SAMN02745174_02109</name>
</gene>
<comment type="function">
    <text evidence="3">Catalyzes the phosphorylation of the 3'-hydroxyl group of dephosphocoenzyme A to form coenzyme A.</text>
</comment>
<feature type="binding site" evidence="3">
    <location>
        <begin position="10"/>
        <end position="15"/>
    </location>
    <ligand>
        <name>ATP</name>
        <dbReference type="ChEBI" id="CHEBI:30616"/>
    </ligand>
</feature>
<evidence type="ECO:0000256" key="3">
    <source>
        <dbReference type="HAMAP-Rule" id="MF_00376"/>
    </source>
</evidence>
<dbReference type="Pfam" id="PF01121">
    <property type="entry name" value="CoaE"/>
    <property type="match status" value="1"/>
</dbReference>
<dbReference type="GO" id="GO:0015937">
    <property type="term" value="P:coenzyme A biosynthetic process"/>
    <property type="evidence" value="ECO:0007669"/>
    <property type="project" value="UniProtKB-UniRule"/>
</dbReference>
<dbReference type="GO" id="GO:0005737">
    <property type="term" value="C:cytoplasm"/>
    <property type="evidence" value="ECO:0007669"/>
    <property type="project" value="UniProtKB-SubCell"/>
</dbReference>
<dbReference type="CDD" id="cd02022">
    <property type="entry name" value="DPCK"/>
    <property type="match status" value="1"/>
</dbReference>
<dbReference type="NCBIfam" id="TIGR00152">
    <property type="entry name" value="dephospho-CoA kinase"/>
    <property type="match status" value="1"/>
</dbReference>
<sequence length="196" mass="22831">MIVGLTGGICSGKSTVSNIFRELNLEIYDGDIIAKEIMKKKDTLDEIKEKLGKDIFTYEGELNRIKLKELVFGNKEKLNILNGIVHPKVKEEYKKIRNKIPKSKIVIFDVPLLFETNLDMYCDITLVVDVKEDIQIKRIVDRDGITSEMGEKIISNQMKREEKLRKADYIIENNGTLCELKEKTLRFYEKLKKEER</sequence>
<evidence type="ECO:0000313" key="5">
    <source>
        <dbReference type="EMBL" id="SJZ96814.1"/>
    </source>
</evidence>
<evidence type="ECO:0000256" key="1">
    <source>
        <dbReference type="ARBA" id="ARBA00022741"/>
    </source>
</evidence>
<evidence type="ECO:0000256" key="2">
    <source>
        <dbReference type="ARBA" id="ARBA00022840"/>
    </source>
</evidence>
<dbReference type="Proteomes" id="UP000191153">
    <property type="component" value="Unassembled WGS sequence"/>
</dbReference>
<dbReference type="InterPro" id="IPR027417">
    <property type="entry name" value="P-loop_NTPase"/>
</dbReference>
<dbReference type="PROSITE" id="PS51219">
    <property type="entry name" value="DPCK"/>
    <property type="match status" value="1"/>
</dbReference>
<dbReference type="InterPro" id="IPR001977">
    <property type="entry name" value="Depp_CoAkinase"/>
</dbReference>
<dbReference type="OrthoDB" id="9812943at2"/>
<keyword evidence="1 3" id="KW-0547">Nucleotide-binding</keyword>
<dbReference type="UniPathway" id="UPA00241">
    <property type="reaction ID" value="UER00356"/>
</dbReference>
<organism evidence="5 6">
    <name type="scientific">Cetobacterium ceti</name>
    <dbReference type="NCBI Taxonomy" id="180163"/>
    <lineage>
        <taxon>Bacteria</taxon>
        <taxon>Fusobacteriati</taxon>
        <taxon>Fusobacteriota</taxon>
        <taxon>Fusobacteriia</taxon>
        <taxon>Fusobacteriales</taxon>
        <taxon>Fusobacteriaceae</taxon>
        <taxon>Cetobacterium</taxon>
    </lineage>
</organism>
<protein>
    <recommendedName>
        <fullName evidence="3 4">Dephospho-CoA kinase</fullName>
        <ecNumber evidence="3 4">2.7.1.24</ecNumber>
    </recommendedName>
    <alternativeName>
        <fullName evidence="3">Dephosphocoenzyme A kinase</fullName>
    </alternativeName>
</protein>
<proteinExistence type="inferred from homology"/>
<keyword evidence="3" id="KW-0963">Cytoplasm</keyword>
<comment type="catalytic activity">
    <reaction evidence="3">
        <text>3'-dephospho-CoA + ATP = ADP + CoA + H(+)</text>
        <dbReference type="Rhea" id="RHEA:18245"/>
        <dbReference type="ChEBI" id="CHEBI:15378"/>
        <dbReference type="ChEBI" id="CHEBI:30616"/>
        <dbReference type="ChEBI" id="CHEBI:57287"/>
        <dbReference type="ChEBI" id="CHEBI:57328"/>
        <dbReference type="ChEBI" id="CHEBI:456216"/>
        <dbReference type="EC" id="2.7.1.24"/>
    </reaction>
</comment>
<accession>A0A1T4PZ46</accession>
<evidence type="ECO:0000313" key="6">
    <source>
        <dbReference type="Proteomes" id="UP000191153"/>
    </source>
</evidence>
<name>A0A1T4PZ46_9FUSO</name>
<dbReference type="PANTHER" id="PTHR10695:SF46">
    <property type="entry name" value="BIFUNCTIONAL COENZYME A SYNTHASE-RELATED"/>
    <property type="match status" value="1"/>
</dbReference>
<dbReference type="PANTHER" id="PTHR10695">
    <property type="entry name" value="DEPHOSPHO-COA KINASE-RELATED"/>
    <property type="match status" value="1"/>
</dbReference>
<dbReference type="EMBL" id="FUWX01000017">
    <property type="protein sequence ID" value="SJZ96814.1"/>
    <property type="molecule type" value="Genomic_DNA"/>
</dbReference>
<comment type="pathway">
    <text evidence="3">Cofactor biosynthesis; coenzyme A biosynthesis; CoA from (R)-pantothenate: step 5/5.</text>
</comment>
<comment type="similarity">
    <text evidence="3">Belongs to the CoaE family.</text>
</comment>
<dbReference type="GO" id="GO:0004140">
    <property type="term" value="F:dephospho-CoA kinase activity"/>
    <property type="evidence" value="ECO:0007669"/>
    <property type="project" value="UniProtKB-UniRule"/>
</dbReference>
<dbReference type="EC" id="2.7.1.24" evidence="3 4"/>
<dbReference type="Gene3D" id="3.40.50.300">
    <property type="entry name" value="P-loop containing nucleotide triphosphate hydrolases"/>
    <property type="match status" value="1"/>
</dbReference>
<keyword evidence="3" id="KW-0808">Transferase</keyword>
<evidence type="ECO:0000256" key="4">
    <source>
        <dbReference type="NCBIfam" id="TIGR00152"/>
    </source>
</evidence>
<dbReference type="RefSeq" id="WP_078694558.1">
    <property type="nucleotide sequence ID" value="NZ_FUWX01000017.1"/>
</dbReference>
<comment type="subcellular location">
    <subcellularLocation>
        <location evidence="3">Cytoplasm</location>
    </subcellularLocation>
</comment>
<dbReference type="SUPFAM" id="SSF52540">
    <property type="entry name" value="P-loop containing nucleoside triphosphate hydrolases"/>
    <property type="match status" value="1"/>
</dbReference>
<dbReference type="AlphaFoldDB" id="A0A1T4PZ46"/>
<dbReference type="GO" id="GO:0005524">
    <property type="term" value="F:ATP binding"/>
    <property type="evidence" value="ECO:0007669"/>
    <property type="project" value="UniProtKB-UniRule"/>
</dbReference>
<keyword evidence="3" id="KW-0173">Coenzyme A biosynthesis</keyword>
<keyword evidence="2 3" id="KW-0067">ATP-binding</keyword>
<keyword evidence="6" id="KW-1185">Reference proteome</keyword>
<dbReference type="HAMAP" id="MF_00376">
    <property type="entry name" value="Dephospho_CoA_kinase"/>
    <property type="match status" value="1"/>
</dbReference>